<feature type="non-terminal residue" evidence="2">
    <location>
        <position position="95"/>
    </location>
</feature>
<protein>
    <submittedName>
        <fullName evidence="2">Uncharacterized protein</fullName>
    </submittedName>
</protein>
<evidence type="ECO:0000313" key="2">
    <source>
        <dbReference type="EMBL" id="GCC46064.1"/>
    </source>
</evidence>
<reference evidence="2 3" key="1">
    <citation type="journal article" date="2018" name="Nat. Ecol. Evol.">
        <title>Shark genomes provide insights into elasmobranch evolution and the origin of vertebrates.</title>
        <authorList>
            <person name="Hara Y"/>
            <person name="Yamaguchi K"/>
            <person name="Onimaru K"/>
            <person name="Kadota M"/>
            <person name="Koyanagi M"/>
            <person name="Keeley SD"/>
            <person name="Tatsumi K"/>
            <person name="Tanaka K"/>
            <person name="Motone F"/>
            <person name="Kageyama Y"/>
            <person name="Nozu R"/>
            <person name="Adachi N"/>
            <person name="Nishimura O"/>
            <person name="Nakagawa R"/>
            <person name="Tanegashima C"/>
            <person name="Kiyatake I"/>
            <person name="Matsumoto R"/>
            <person name="Murakumo K"/>
            <person name="Nishida K"/>
            <person name="Terakita A"/>
            <person name="Kuratani S"/>
            <person name="Sato K"/>
            <person name="Hyodo S Kuraku.S."/>
        </authorList>
    </citation>
    <scope>NUCLEOTIDE SEQUENCE [LARGE SCALE GENOMIC DNA]</scope>
</reference>
<proteinExistence type="predicted"/>
<accession>A0A401TTU1</accession>
<organism evidence="2 3">
    <name type="scientific">Chiloscyllium punctatum</name>
    <name type="common">Brownbanded bambooshark</name>
    <name type="synonym">Hemiscyllium punctatum</name>
    <dbReference type="NCBI Taxonomy" id="137246"/>
    <lineage>
        <taxon>Eukaryota</taxon>
        <taxon>Metazoa</taxon>
        <taxon>Chordata</taxon>
        <taxon>Craniata</taxon>
        <taxon>Vertebrata</taxon>
        <taxon>Chondrichthyes</taxon>
        <taxon>Elasmobranchii</taxon>
        <taxon>Galeomorphii</taxon>
        <taxon>Galeoidea</taxon>
        <taxon>Orectolobiformes</taxon>
        <taxon>Hemiscylliidae</taxon>
        <taxon>Chiloscyllium</taxon>
    </lineage>
</organism>
<feature type="region of interest" description="Disordered" evidence="1">
    <location>
        <begin position="69"/>
        <end position="95"/>
    </location>
</feature>
<sequence length="95" mass="10181">MLASDTHSARGAMDDASDSTDLFEMQLTASSHTPMNLSHCPEAGIRFEFPICGNENLFTVSRQEMALRTSESSHSAVRGGKAEIAPHAAHGHISL</sequence>
<dbReference type="EMBL" id="BEZZ01175956">
    <property type="protein sequence ID" value="GCC46064.1"/>
    <property type="molecule type" value="Genomic_DNA"/>
</dbReference>
<dbReference type="Proteomes" id="UP000287033">
    <property type="component" value="Unassembled WGS sequence"/>
</dbReference>
<evidence type="ECO:0000313" key="3">
    <source>
        <dbReference type="Proteomes" id="UP000287033"/>
    </source>
</evidence>
<dbReference type="AlphaFoldDB" id="A0A401TTU1"/>
<name>A0A401TTU1_CHIPU</name>
<comment type="caution">
    <text evidence="2">The sequence shown here is derived from an EMBL/GenBank/DDBJ whole genome shotgun (WGS) entry which is preliminary data.</text>
</comment>
<evidence type="ECO:0000256" key="1">
    <source>
        <dbReference type="SAM" id="MobiDB-lite"/>
    </source>
</evidence>
<gene>
    <name evidence="2" type="ORF">chiPu_0030156</name>
</gene>
<keyword evidence="3" id="KW-1185">Reference proteome</keyword>